<reference evidence="3" key="1">
    <citation type="journal article" date="2019" name="Int. J. Syst. Evol. Microbiol.">
        <title>The Global Catalogue of Microorganisms (GCM) 10K type strain sequencing project: providing services to taxonomists for standard genome sequencing and annotation.</title>
        <authorList>
            <consortium name="The Broad Institute Genomics Platform"/>
            <consortium name="The Broad Institute Genome Sequencing Center for Infectious Disease"/>
            <person name="Wu L."/>
            <person name="Ma J."/>
        </authorList>
    </citation>
    <scope>NUCLEOTIDE SEQUENCE [LARGE SCALE GENOMIC DNA]</scope>
    <source>
        <strain evidence="3">KCTC 42498</strain>
    </source>
</reference>
<accession>A0ABW5IGN7</accession>
<dbReference type="PROSITE" id="PS51257">
    <property type="entry name" value="PROKAR_LIPOPROTEIN"/>
    <property type="match status" value="1"/>
</dbReference>
<evidence type="ECO:0000313" key="3">
    <source>
        <dbReference type="Proteomes" id="UP001597544"/>
    </source>
</evidence>
<proteinExistence type="predicted"/>
<keyword evidence="3" id="KW-1185">Reference proteome</keyword>
<evidence type="ECO:0000256" key="1">
    <source>
        <dbReference type="SAM" id="SignalP"/>
    </source>
</evidence>
<dbReference type="RefSeq" id="WP_377503283.1">
    <property type="nucleotide sequence ID" value="NZ_JBHULU010000003.1"/>
</dbReference>
<evidence type="ECO:0000313" key="2">
    <source>
        <dbReference type="EMBL" id="MFD2512821.1"/>
    </source>
</evidence>
<feature type="signal peptide" evidence="1">
    <location>
        <begin position="1"/>
        <end position="21"/>
    </location>
</feature>
<protein>
    <submittedName>
        <fullName evidence="2">Uncharacterized protein</fullName>
    </submittedName>
</protein>
<comment type="caution">
    <text evidence="2">The sequence shown here is derived from an EMBL/GenBank/DDBJ whole genome shotgun (WGS) entry which is preliminary data.</text>
</comment>
<organism evidence="2 3">
    <name type="scientific">Pontibacter locisalis</name>
    <dbReference type="NCBI Taxonomy" id="1719035"/>
    <lineage>
        <taxon>Bacteria</taxon>
        <taxon>Pseudomonadati</taxon>
        <taxon>Bacteroidota</taxon>
        <taxon>Cytophagia</taxon>
        <taxon>Cytophagales</taxon>
        <taxon>Hymenobacteraceae</taxon>
        <taxon>Pontibacter</taxon>
    </lineage>
</organism>
<sequence>MKQTWKLAFAAFALFAFTACGNEDNSVTESENIETTDELETEMEIETEVQEDTVMVEDNTVEDGVADEIEEEQPPIE</sequence>
<gene>
    <name evidence="2" type="ORF">ACFSRY_02975</name>
</gene>
<dbReference type="EMBL" id="JBHULU010000003">
    <property type="protein sequence ID" value="MFD2512821.1"/>
    <property type="molecule type" value="Genomic_DNA"/>
</dbReference>
<keyword evidence="1" id="KW-0732">Signal</keyword>
<feature type="chain" id="PRO_5046282827" evidence="1">
    <location>
        <begin position="22"/>
        <end position="77"/>
    </location>
</feature>
<name>A0ABW5IGN7_9BACT</name>
<dbReference type="Proteomes" id="UP001597544">
    <property type="component" value="Unassembled WGS sequence"/>
</dbReference>